<dbReference type="AlphaFoldDB" id="A0AAD4TA32"/>
<protein>
    <submittedName>
        <fullName evidence="2">Uncharacterized protein</fullName>
    </submittedName>
</protein>
<reference evidence="2" key="1">
    <citation type="submission" date="2022-04" db="EMBL/GenBank/DDBJ databases">
        <title>A functionally conserved STORR gene fusion in Papaver species that diverged 16.8 million years ago.</title>
        <authorList>
            <person name="Catania T."/>
        </authorList>
    </citation>
    <scope>NUCLEOTIDE SEQUENCE</scope>
    <source>
        <strain evidence="2">S-188037</strain>
    </source>
</reference>
<evidence type="ECO:0000256" key="1">
    <source>
        <dbReference type="SAM" id="Phobius"/>
    </source>
</evidence>
<keyword evidence="1" id="KW-1133">Transmembrane helix</keyword>
<dbReference type="EMBL" id="JAJJMB010003897">
    <property type="protein sequence ID" value="KAI3945060.1"/>
    <property type="molecule type" value="Genomic_DNA"/>
</dbReference>
<keyword evidence="3" id="KW-1185">Reference proteome</keyword>
<keyword evidence="1" id="KW-0812">Transmembrane</keyword>
<accession>A0AAD4TA32</accession>
<gene>
    <name evidence="2" type="ORF">MKW98_009864</name>
</gene>
<comment type="caution">
    <text evidence="2">The sequence shown here is derived from an EMBL/GenBank/DDBJ whole genome shotgun (WGS) entry which is preliminary data.</text>
</comment>
<keyword evidence="1" id="KW-0472">Membrane</keyword>
<dbReference type="Proteomes" id="UP001202328">
    <property type="component" value="Unassembled WGS sequence"/>
</dbReference>
<name>A0AAD4TA32_9MAGN</name>
<organism evidence="2 3">
    <name type="scientific">Papaver atlanticum</name>
    <dbReference type="NCBI Taxonomy" id="357466"/>
    <lineage>
        <taxon>Eukaryota</taxon>
        <taxon>Viridiplantae</taxon>
        <taxon>Streptophyta</taxon>
        <taxon>Embryophyta</taxon>
        <taxon>Tracheophyta</taxon>
        <taxon>Spermatophyta</taxon>
        <taxon>Magnoliopsida</taxon>
        <taxon>Ranunculales</taxon>
        <taxon>Papaveraceae</taxon>
        <taxon>Papaveroideae</taxon>
        <taxon>Papaver</taxon>
    </lineage>
</organism>
<proteinExistence type="predicted"/>
<evidence type="ECO:0000313" key="3">
    <source>
        <dbReference type="Proteomes" id="UP001202328"/>
    </source>
</evidence>
<evidence type="ECO:0000313" key="2">
    <source>
        <dbReference type="EMBL" id="KAI3945060.1"/>
    </source>
</evidence>
<feature type="transmembrane region" description="Helical" evidence="1">
    <location>
        <begin position="28"/>
        <end position="46"/>
    </location>
</feature>
<sequence length="155" mass="17961">MELWRELGDCMEHLNGARGTKIQLMNSWYRFITRYMVLVLMIILTLQEIWSNLAKTGRIASQYPELYSIFTRYAILICCFNEFQKTELNDFDLVMASNSFRFVAKGNFVAVGTMDPGTLLLKFGISTWASRFLRFLGMVPGTFHQRSTLNQKCSN</sequence>